<evidence type="ECO:0000256" key="3">
    <source>
        <dbReference type="ARBA" id="ARBA00022801"/>
    </source>
</evidence>
<keyword evidence="6" id="KW-0812">Transmembrane</keyword>
<keyword evidence="6" id="KW-0472">Membrane</keyword>
<feature type="transmembrane region" description="Helical" evidence="6">
    <location>
        <begin position="6"/>
        <end position="24"/>
    </location>
</feature>
<dbReference type="PROSITE" id="PS51892">
    <property type="entry name" value="SUBTILASE"/>
    <property type="match status" value="1"/>
</dbReference>
<evidence type="ECO:0000256" key="2">
    <source>
        <dbReference type="ARBA" id="ARBA00022670"/>
    </source>
</evidence>
<comment type="caution">
    <text evidence="5">Lacks conserved residue(s) required for the propagation of feature annotation.</text>
</comment>
<proteinExistence type="inferred from homology"/>
<dbReference type="PANTHER" id="PTHR43806">
    <property type="entry name" value="PEPTIDASE S8"/>
    <property type="match status" value="1"/>
</dbReference>
<dbReference type="GO" id="GO:0004252">
    <property type="term" value="F:serine-type endopeptidase activity"/>
    <property type="evidence" value="ECO:0007669"/>
    <property type="project" value="InterPro"/>
</dbReference>
<evidence type="ECO:0000256" key="5">
    <source>
        <dbReference type="PROSITE-ProRule" id="PRU01240"/>
    </source>
</evidence>
<accession>A0A7U7JQY2</accession>
<keyword evidence="6" id="KW-1133">Transmembrane helix</keyword>
<gene>
    <name evidence="8" type="ORF">BN1326_130035</name>
</gene>
<keyword evidence="9" id="KW-1185">Reference proteome</keyword>
<dbReference type="Pfam" id="PF00082">
    <property type="entry name" value="Peptidase_S8"/>
    <property type="match status" value="1"/>
</dbReference>
<evidence type="ECO:0000259" key="7">
    <source>
        <dbReference type="Pfam" id="PF00082"/>
    </source>
</evidence>
<organism evidence="8 9">
    <name type="scientific">Staphylococcus argenteus</name>
    <dbReference type="NCBI Taxonomy" id="985002"/>
    <lineage>
        <taxon>Bacteria</taxon>
        <taxon>Bacillati</taxon>
        <taxon>Bacillota</taxon>
        <taxon>Bacilli</taxon>
        <taxon>Bacillales</taxon>
        <taxon>Staphylococcaceae</taxon>
        <taxon>Staphylococcus</taxon>
    </lineage>
</organism>
<reference evidence="8 9" key="1">
    <citation type="submission" date="2015-04" db="EMBL/GenBank/DDBJ databases">
        <authorList>
            <person name="Cao L."/>
            <person name="Gao C.H."/>
        </authorList>
    </citation>
    <scope>NUCLEOTIDE SEQUENCE [LARGE SCALE GENOMIC DNA]</scope>
    <source>
        <strain evidence="8 9">SH3</strain>
    </source>
</reference>
<sequence>MKISNFLMFVAIIFLLILCLFFNLTNDKPLKVAILDTGVNKASVDSKVISKEFVKSSKGINKHGDCIASIIEFQNNIVIYDAKVLNNDGLGTVEDTISGIDWAIKNDVSVINMSYGFTHNYEKLHKKIKEANSKGIIILVANGNDIFGQKEYPASYKETISIGVMKNKNSKSIFNSNGNADLYISSRNEIRKNFNNTSEATAIATNRLIKNYKNNLRNADKNEVISIIKQE</sequence>
<keyword evidence="2 8" id="KW-0645">Protease</keyword>
<dbReference type="InterPro" id="IPR036852">
    <property type="entry name" value="Peptidase_S8/S53_dom_sf"/>
</dbReference>
<evidence type="ECO:0000256" key="6">
    <source>
        <dbReference type="SAM" id="Phobius"/>
    </source>
</evidence>
<dbReference type="PANTHER" id="PTHR43806:SF11">
    <property type="entry name" value="CEREVISIN-RELATED"/>
    <property type="match status" value="1"/>
</dbReference>
<dbReference type="Proteomes" id="UP000236509">
    <property type="component" value="Unassembled WGS sequence"/>
</dbReference>
<evidence type="ECO:0000256" key="4">
    <source>
        <dbReference type="ARBA" id="ARBA00022825"/>
    </source>
</evidence>
<dbReference type="InterPro" id="IPR000209">
    <property type="entry name" value="Peptidase_S8/S53_dom"/>
</dbReference>
<name>A0A7U7JQY2_9STAP</name>
<dbReference type="InterPro" id="IPR050131">
    <property type="entry name" value="Peptidase_S8_subtilisin-like"/>
</dbReference>
<evidence type="ECO:0000313" key="8">
    <source>
        <dbReference type="EMBL" id="CRI13334.1"/>
    </source>
</evidence>
<dbReference type="RefSeq" id="WP_000703668.1">
    <property type="nucleotide sequence ID" value="NZ_BHEM01000001.1"/>
</dbReference>
<evidence type="ECO:0000256" key="1">
    <source>
        <dbReference type="ARBA" id="ARBA00011073"/>
    </source>
</evidence>
<dbReference type="GO" id="GO:0006508">
    <property type="term" value="P:proteolysis"/>
    <property type="evidence" value="ECO:0007669"/>
    <property type="project" value="UniProtKB-KW"/>
</dbReference>
<comment type="similarity">
    <text evidence="1 5">Belongs to the peptidase S8 family.</text>
</comment>
<comment type="caution">
    <text evidence="8">The sequence shown here is derived from an EMBL/GenBank/DDBJ whole genome shotgun (WGS) entry which is preliminary data.</text>
</comment>
<dbReference type="SUPFAM" id="SSF52743">
    <property type="entry name" value="Subtilisin-like"/>
    <property type="match status" value="1"/>
</dbReference>
<feature type="domain" description="Peptidase S8/S53" evidence="7">
    <location>
        <begin position="30"/>
        <end position="206"/>
    </location>
</feature>
<dbReference type="Gene3D" id="3.40.50.200">
    <property type="entry name" value="Peptidase S8/S53 domain"/>
    <property type="match status" value="1"/>
</dbReference>
<evidence type="ECO:0000313" key="9">
    <source>
        <dbReference type="Proteomes" id="UP000236509"/>
    </source>
</evidence>
<protein>
    <submittedName>
        <fullName evidence="8">Subtilase family protease</fullName>
    </submittedName>
</protein>
<keyword evidence="4" id="KW-0720">Serine protease</keyword>
<keyword evidence="3" id="KW-0378">Hydrolase</keyword>
<dbReference type="EMBL" id="CVOU01000005">
    <property type="protein sequence ID" value="CRI13334.1"/>
    <property type="molecule type" value="Genomic_DNA"/>
</dbReference>
<dbReference type="AlphaFoldDB" id="A0A7U7JQY2"/>